<dbReference type="AlphaFoldDB" id="K2GDH5"/>
<organism evidence="2">
    <name type="scientific">uncultured bacterium</name>
    <name type="common">gcode 4</name>
    <dbReference type="NCBI Taxonomy" id="1234023"/>
    <lineage>
        <taxon>Bacteria</taxon>
        <taxon>environmental samples</taxon>
    </lineage>
</organism>
<feature type="coiled-coil region" evidence="1">
    <location>
        <begin position="46"/>
        <end position="101"/>
    </location>
</feature>
<keyword evidence="1" id="KW-0175">Coiled coil</keyword>
<accession>K2GDH5</accession>
<name>K2GDH5_9BACT</name>
<dbReference type="EMBL" id="AMFJ01000355">
    <property type="protein sequence ID" value="EKE28309.1"/>
    <property type="molecule type" value="Genomic_DNA"/>
</dbReference>
<sequence length="125" mass="15262">MLKPIEIDISKIRLIEIIWRMFQEHQDTIEHYKYIYSKYTEFWYTVDDFENNFQEFKQSLIDINENLIKGTITERDQMTFVQVLNQNNALERKNLEDLERKTYVKALEKVDKENEGEDNNLDTIF</sequence>
<comment type="caution">
    <text evidence="2">The sequence shown here is derived from an EMBL/GenBank/DDBJ whole genome shotgun (WGS) entry which is preliminary data.</text>
</comment>
<protein>
    <submittedName>
        <fullName evidence="2">Uncharacterized protein</fullName>
    </submittedName>
</protein>
<evidence type="ECO:0000313" key="2">
    <source>
        <dbReference type="EMBL" id="EKE28309.1"/>
    </source>
</evidence>
<evidence type="ECO:0000256" key="1">
    <source>
        <dbReference type="SAM" id="Coils"/>
    </source>
</evidence>
<reference evidence="2" key="1">
    <citation type="journal article" date="2012" name="Science">
        <title>Fermentation, hydrogen, and sulfur metabolism in multiple uncultivated bacterial phyla.</title>
        <authorList>
            <person name="Wrighton K.C."/>
            <person name="Thomas B.C."/>
            <person name="Sharon I."/>
            <person name="Miller C.S."/>
            <person name="Castelle C.J."/>
            <person name="VerBerkmoes N.C."/>
            <person name="Wilkins M.J."/>
            <person name="Hettich R.L."/>
            <person name="Lipton M.S."/>
            <person name="Williams K.H."/>
            <person name="Long P.E."/>
            <person name="Banfield J.F."/>
        </authorList>
    </citation>
    <scope>NUCLEOTIDE SEQUENCE [LARGE SCALE GENOMIC DNA]</scope>
</reference>
<proteinExistence type="predicted"/>
<gene>
    <name evidence="2" type="ORF">ACD_3C00081G0006</name>
</gene>